<keyword evidence="4" id="KW-1185">Reference proteome</keyword>
<evidence type="ECO:0000259" key="2">
    <source>
        <dbReference type="SMART" id="SM00849"/>
    </source>
</evidence>
<dbReference type="AlphaFoldDB" id="A0A0A5GML2"/>
<dbReference type="Pfam" id="PF00753">
    <property type="entry name" value="Lactamase_B"/>
    <property type="match status" value="1"/>
</dbReference>
<dbReference type="Proteomes" id="UP000030528">
    <property type="component" value="Unassembled WGS sequence"/>
</dbReference>
<evidence type="ECO:0000313" key="3">
    <source>
        <dbReference type="EMBL" id="KGX92405.1"/>
    </source>
</evidence>
<dbReference type="SMART" id="SM00849">
    <property type="entry name" value="Lactamase_B"/>
    <property type="match status" value="1"/>
</dbReference>
<feature type="region of interest" description="Disordered" evidence="1">
    <location>
        <begin position="97"/>
        <end position="122"/>
    </location>
</feature>
<dbReference type="RefSeq" id="WP_026800441.1">
    <property type="nucleotide sequence ID" value="NZ_AULI01000008.1"/>
</dbReference>
<feature type="domain" description="Metallo-beta-lactamase" evidence="2">
    <location>
        <begin position="20"/>
        <end position="212"/>
    </location>
</feature>
<dbReference type="CDD" id="cd07721">
    <property type="entry name" value="yflN-like_MBL-fold"/>
    <property type="match status" value="1"/>
</dbReference>
<organism evidence="3 4">
    <name type="scientific">Pontibacillus halophilus JSM 076056 = DSM 19796</name>
    <dbReference type="NCBI Taxonomy" id="1385510"/>
    <lineage>
        <taxon>Bacteria</taxon>
        <taxon>Bacillati</taxon>
        <taxon>Bacillota</taxon>
        <taxon>Bacilli</taxon>
        <taxon>Bacillales</taxon>
        <taxon>Bacillaceae</taxon>
        <taxon>Pontibacillus</taxon>
    </lineage>
</organism>
<accession>A0A0A5GML2</accession>
<dbReference type="PANTHER" id="PTHR42951:SF9">
    <property type="entry name" value="METAL-DEPENDENT HYDROLASE"/>
    <property type="match status" value="1"/>
</dbReference>
<evidence type="ECO:0000256" key="1">
    <source>
        <dbReference type="SAM" id="MobiDB-lite"/>
    </source>
</evidence>
<dbReference type="eggNOG" id="COG0491">
    <property type="taxonomic scope" value="Bacteria"/>
</dbReference>
<dbReference type="GO" id="GO:0016787">
    <property type="term" value="F:hydrolase activity"/>
    <property type="evidence" value="ECO:0007669"/>
    <property type="project" value="UniProtKB-KW"/>
</dbReference>
<comment type="caution">
    <text evidence="3">The sequence shown here is derived from an EMBL/GenBank/DDBJ whole genome shotgun (WGS) entry which is preliminary data.</text>
</comment>
<proteinExistence type="predicted"/>
<evidence type="ECO:0000313" key="4">
    <source>
        <dbReference type="Proteomes" id="UP000030528"/>
    </source>
</evidence>
<reference evidence="3 4" key="1">
    <citation type="submission" date="2013-08" db="EMBL/GenBank/DDBJ databases">
        <authorList>
            <person name="Huang J."/>
            <person name="Wang G."/>
        </authorList>
    </citation>
    <scope>NUCLEOTIDE SEQUENCE [LARGE SCALE GENOMIC DNA]</scope>
    <source>
        <strain evidence="3 4">JSM 076056</strain>
    </source>
</reference>
<protein>
    <submittedName>
        <fullName evidence="3">Zn-dependent hydrolase</fullName>
    </submittedName>
</protein>
<dbReference type="OrthoDB" id="9802248at2"/>
<name>A0A0A5GML2_9BACI</name>
<dbReference type="InterPro" id="IPR001279">
    <property type="entry name" value="Metallo-B-lactamas"/>
</dbReference>
<gene>
    <name evidence="3" type="ORF">N781_16855</name>
</gene>
<dbReference type="EMBL" id="AVPE01000006">
    <property type="protein sequence ID" value="KGX92405.1"/>
    <property type="molecule type" value="Genomic_DNA"/>
</dbReference>
<dbReference type="SUPFAM" id="SSF56281">
    <property type="entry name" value="Metallo-hydrolase/oxidoreductase"/>
    <property type="match status" value="1"/>
</dbReference>
<keyword evidence="3" id="KW-0378">Hydrolase</keyword>
<dbReference type="STRING" id="1385510.GCA_000425205_02062"/>
<dbReference type="InterPro" id="IPR036866">
    <property type="entry name" value="RibonucZ/Hydroxyglut_hydro"/>
</dbReference>
<dbReference type="PANTHER" id="PTHR42951">
    <property type="entry name" value="METALLO-BETA-LACTAMASE DOMAIN-CONTAINING"/>
    <property type="match status" value="1"/>
</dbReference>
<dbReference type="InterPro" id="IPR050855">
    <property type="entry name" value="NDM-1-like"/>
</dbReference>
<dbReference type="Gene3D" id="3.60.15.10">
    <property type="entry name" value="Ribonuclease Z/Hydroxyacylglutathione hydrolase-like"/>
    <property type="match status" value="1"/>
</dbReference>
<sequence length="237" mass="26037">MRVMKEKDLYQLTFMPKLFPINCYLIDEGDGLTLIDAALPSSIDGIMNTVKDIGKPITRIVITHAHNDHVGSLDLIKDQFPEATVYISRRDARLLERDFSTDKNEPSPPKKSGVPKALKTQPNETLVDGNQIGSLLAIETPGHTPGSMAFLDTRTGTLIAGDAFQNRGGFAVTGQLRLAFPFPAFATWNKHQALESAKKLSHYNPNLLAVGHGDLVRAPAKKIAEAIKEAQRNLEKK</sequence>